<dbReference type="InterPro" id="IPR002110">
    <property type="entry name" value="Ankyrin_rpt"/>
</dbReference>
<dbReference type="InterPro" id="IPR036770">
    <property type="entry name" value="Ankyrin_rpt-contain_sf"/>
</dbReference>
<keyword evidence="1" id="KW-0479">Metal-binding</keyword>
<protein>
    <recommendedName>
        <fullName evidence="9">RING-type domain-containing protein</fullName>
    </recommendedName>
</protein>
<keyword evidence="5 6" id="KW-0040">ANK repeat</keyword>
<keyword evidence="11" id="KW-1185">Reference proteome</keyword>
<feature type="repeat" description="ANK" evidence="6">
    <location>
        <begin position="206"/>
        <end position="238"/>
    </location>
</feature>
<evidence type="ECO:0000256" key="7">
    <source>
        <dbReference type="PROSITE-ProRule" id="PRU00175"/>
    </source>
</evidence>
<feature type="repeat" description="ANK" evidence="6">
    <location>
        <begin position="246"/>
        <end position="278"/>
    </location>
</feature>
<dbReference type="Gene3D" id="1.25.40.20">
    <property type="entry name" value="Ankyrin repeat-containing domain"/>
    <property type="match status" value="2"/>
</dbReference>
<dbReference type="InterPro" id="IPR013083">
    <property type="entry name" value="Znf_RING/FYVE/PHD"/>
</dbReference>
<dbReference type="PANTHER" id="PTHR24198">
    <property type="entry name" value="ANKYRIN REPEAT AND PROTEIN KINASE DOMAIN-CONTAINING PROTEIN"/>
    <property type="match status" value="1"/>
</dbReference>
<feature type="repeat" description="ANK" evidence="6">
    <location>
        <begin position="289"/>
        <end position="312"/>
    </location>
</feature>
<feature type="compositionally biased region" description="Low complexity" evidence="8">
    <location>
        <begin position="140"/>
        <end position="155"/>
    </location>
</feature>
<dbReference type="PROSITE" id="PS50089">
    <property type="entry name" value="ZF_RING_2"/>
    <property type="match status" value="1"/>
</dbReference>
<accession>A0A383VQ28</accession>
<dbReference type="SMART" id="SM00248">
    <property type="entry name" value="ANK"/>
    <property type="match status" value="6"/>
</dbReference>
<dbReference type="InterPro" id="IPR001841">
    <property type="entry name" value="Znf_RING"/>
</dbReference>
<dbReference type="SUPFAM" id="SSF48403">
    <property type="entry name" value="Ankyrin repeat"/>
    <property type="match status" value="1"/>
</dbReference>
<dbReference type="PROSITE" id="PS50088">
    <property type="entry name" value="ANK_REPEAT"/>
    <property type="match status" value="4"/>
</dbReference>
<dbReference type="Proteomes" id="UP000256970">
    <property type="component" value="Unassembled WGS sequence"/>
</dbReference>
<name>A0A383VQ28_TETOB</name>
<evidence type="ECO:0000313" key="10">
    <source>
        <dbReference type="EMBL" id="SZX67000.1"/>
    </source>
</evidence>
<keyword evidence="2" id="KW-0677">Repeat</keyword>
<evidence type="ECO:0000256" key="2">
    <source>
        <dbReference type="ARBA" id="ARBA00022737"/>
    </source>
</evidence>
<evidence type="ECO:0000313" key="11">
    <source>
        <dbReference type="Proteomes" id="UP000256970"/>
    </source>
</evidence>
<evidence type="ECO:0000256" key="8">
    <source>
        <dbReference type="SAM" id="MobiDB-lite"/>
    </source>
</evidence>
<organism evidence="10 11">
    <name type="scientific">Tetradesmus obliquus</name>
    <name type="common">Green alga</name>
    <name type="synonym">Acutodesmus obliquus</name>
    <dbReference type="NCBI Taxonomy" id="3088"/>
    <lineage>
        <taxon>Eukaryota</taxon>
        <taxon>Viridiplantae</taxon>
        <taxon>Chlorophyta</taxon>
        <taxon>core chlorophytes</taxon>
        <taxon>Chlorophyceae</taxon>
        <taxon>CS clade</taxon>
        <taxon>Sphaeropleales</taxon>
        <taxon>Scenedesmaceae</taxon>
        <taxon>Tetradesmus</taxon>
    </lineage>
</organism>
<dbReference type="Pfam" id="PF13920">
    <property type="entry name" value="zf-C3HC4_3"/>
    <property type="match status" value="1"/>
</dbReference>
<dbReference type="PANTHER" id="PTHR24198:SF165">
    <property type="entry name" value="ANKYRIN REPEAT-CONTAINING PROTEIN-RELATED"/>
    <property type="match status" value="1"/>
</dbReference>
<gene>
    <name evidence="10" type="ORF">BQ4739_LOCUS7426</name>
</gene>
<dbReference type="PROSITE" id="PS00518">
    <property type="entry name" value="ZF_RING_1"/>
    <property type="match status" value="1"/>
</dbReference>
<dbReference type="Gene3D" id="3.30.40.10">
    <property type="entry name" value="Zinc/RING finger domain, C3HC4 (zinc finger)"/>
    <property type="match status" value="1"/>
</dbReference>
<feature type="compositionally biased region" description="Basic and acidic residues" evidence="8">
    <location>
        <begin position="118"/>
        <end position="127"/>
    </location>
</feature>
<dbReference type="EMBL" id="FNXT01000767">
    <property type="protein sequence ID" value="SZX67000.1"/>
    <property type="molecule type" value="Genomic_DNA"/>
</dbReference>
<dbReference type="InterPro" id="IPR017907">
    <property type="entry name" value="Znf_RING_CS"/>
</dbReference>
<reference evidence="10 11" key="1">
    <citation type="submission" date="2016-10" db="EMBL/GenBank/DDBJ databases">
        <authorList>
            <person name="Cai Z."/>
        </authorList>
    </citation>
    <scope>NUCLEOTIDE SEQUENCE [LARGE SCALE GENOMIC DNA]</scope>
</reference>
<evidence type="ECO:0000256" key="1">
    <source>
        <dbReference type="ARBA" id="ARBA00022723"/>
    </source>
</evidence>
<evidence type="ECO:0000256" key="5">
    <source>
        <dbReference type="ARBA" id="ARBA00023043"/>
    </source>
</evidence>
<dbReference type="GO" id="GO:0008270">
    <property type="term" value="F:zinc ion binding"/>
    <property type="evidence" value="ECO:0007669"/>
    <property type="project" value="UniProtKB-KW"/>
</dbReference>
<keyword evidence="4" id="KW-0862">Zinc</keyword>
<dbReference type="PROSITE" id="PS50297">
    <property type="entry name" value="ANK_REP_REGION"/>
    <property type="match status" value="3"/>
</dbReference>
<feature type="domain" description="RING-type" evidence="9">
    <location>
        <begin position="549"/>
        <end position="591"/>
    </location>
</feature>
<keyword evidence="3 7" id="KW-0863">Zinc-finger</keyword>
<dbReference type="SUPFAM" id="SSF57850">
    <property type="entry name" value="RING/U-box"/>
    <property type="match status" value="1"/>
</dbReference>
<proteinExistence type="predicted"/>
<sequence>MGNLQSALSRESQDILDAAVSGDVAWVKRQIVEEPKLIASSVTLVKRRGVLHLAAKQGHSDVISAVLEPLVEAVRQEFNAQQQPEQQPACSEEHKQSQGICEQQEQRQEADEQQQQADPEHQQEQLEQHSLPALADDSQQDQQQQQVQPHQPLEQQLVSFRRLRQTVNARDLYRRTPLIVAAKQGHLVCTQLLVEGAANLFAVDREGNTCLHYAALHGHSEVAEYLLQKARDRNLASRFANKRNLSGFTPLHYAVWGCSEPLVLSLLQAGADGSLVNDRVFDAWLTVPVGSTPLHLAVVRNHMPIALMLLQHYVVQLISGPPEAPRAQDPRSISNLYGMNPAQLAAHRGYRQMARVLTPTLSLARVLEALQPDAPRAYGPPSLKSIAAGVMQAKLTQELQQLEQIQTTRLQAAQLHDTAEDALPGIPGTPKELPGATPALEPGCSGACCGVACGSCSFCCDSPRCSRRGDASCCSDAAAAAAAAAAADKLVRAETADSASSTACCAAAGSCAVACEAAAGAAGMKACSSAAGCSGLSRAASSGWYEEQCCVCWEEDVSVAIGPCMHALCLACARQLVASSTRTGATCPLCRSYIGEFGLLPTHKAEKFDVQLVSGAGI</sequence>
<dbReference type="SMART" id="SM00184">
    <property type="entry name" value="RING"/>
    <property type="match status" value="1"/>
</dbReference>
<feature type="region of interest" description="Disordered" evidence="8">
    <location>
        <begin position="79"/>
        <end position="155"/>
    </location>
</feature>
<evidence type="ECO:0000256" key="6">
    <source>
        <dbReference type="PROSITE-ProRule" id="PRU00023"/>
    </source>
</evidence>
<dbReference type="AlphaFoldDB" id="A0A383VQ28"/>
<dbReference type="STRING" id="3088.A0A383VQ28"/>
<feature type="compositionally biased region" description="Low complexity" evidence="8">
    <location>
        <begin position="79"/>
        <end position="89"/>
    </location>
</feature>
<dbReference type="Pfam" id="PF00023">
    <property type="entry name" value="Ank"/>
    <property type="match status" value="2"/>
</dbReference>
<evidence type="ECO:0000259" key="9">
    <source>
        <dbReference type="PROSITE" id="PS50089"/>
    </source>
</evidence>
<dbReference type="Pfam" id="PF12796">
    <property type="entry name" value="Ank_2"/>
    <property type="match status" value="1"/>
</dbReference>
<evidence type="ECO:0000256" key="4">
    <source>
        <dbReference type="ARBA" id="ARBA00022833"/>
    </source>
</evidence>
<evidence type="ECO:0000256" key="3">
    <source>
        <dbReference type="ARBA" id="ARBA00022771"/>
    </source>
</evidence>
<feature type="repeat" description="ANK" evidence="6">
    <location>
        <begin position="173"/>
        <end position="205"/>
    </location>
</feature>